<dbReference type="Gene3D" id="3.30.429.10">
    <property type="entry name" value="Macrophage Migration Inhibitory Factor"/>
    <property type="match status" value="1"/>
</dbReference>
<dbReference type="PANTHER" id="PTHR35530">
    <property type="entry name" value="TAUTOMERASE-RELATED"/>
    <property type="match status" value="1"/>
</dbReference>
<keyword evidence="7" id="KW-1185">Reference proteome</keyword>
<dbReference type="KEGG" id="htq:FRZ44_30540"/>
<sequence length="61" mass="6844">MPVVQVHLKAGRTVEQKRQLVERITDSLVEIAGANRERVHVIIDEVPGDNWGRAGRLLSDD</sequence>
<proteinExistence type="inferred from homology"/>
<dbReference type="NCBIfam" id="NF002571">
    <property type="entry name" value="PRK02220.1"/>
    <property type="match status" value="1"/>
</dbReference>
<evidence type="ECO:0000313" key="7">
    <source>
        <dbReference type="Proteomes" id="UP000326202"/>
    </source>
</evidence>
<dbReference type="RefSeq" id="WP_151177978.1">
    <property type="nucleotide sequence ID" value="NZ_CP042906.1"/>
</dbReference>
<accession>A0A5J6MKM6</accession>
<reference evidence="6 7" key="1">
    <citation type="submission" date="2019-08" db="EMBL/GenBank/DDBJ databases">
        <title>Hyperibacter terrae gen. nov., sp. nov. and Hyperibacter viscosus sp. nov., two new members in the family Rhodospirillaceae isolated from the rhizosphere of Hypericum perforatum.</title>
        <authorList>
            <person name="Noviana Z."/>
        </authorList>
    </citation>
    <scope>NUCLEOTIDE SEQUENCE [LARGE SCALE GENOMIC DNA]</scope>
    <source>
        <strain evidence="6 7">R5913</strain>
    </source>
</reference>
<evidence type="ECO:0000256" key="3">
    <source>
        <dbReference type="PIRSR" id="PIRSR618191-1"/>
    </source>
</evidence>
<dbReference type="NCBIfam" id="TIGR00013">
    <property type="entry name" value="taut"/>
    <property type="match status" value="1"/>
</dbReference>
<dbReference type="OrthoDB" id="9799841at2"/>
<evidence type="ECO:0000256" key="4">
    <source>
        <dbReference type="RuleBase" id="RU362032"/>
    </source>
</evidence>
<dbReference type="Pfam" id="PF01361">
    <property type="entry name" value="Tautomerase"/>
    <property type="match status" value="1"/>
</dbReference>
<dbReference type="GO" id="GO:0016853">
    <property type="term" value="F:isomerase activity"/>
    <property type="evidence" value="ECO:0007669"/>
    <property type="project" value="UniProtKB-UniRule"/>
</dbReference>
<dbReference type="Proteomes" id="UP000326202">
    <property type="component" value="Chromosome"/>
</dbReference>
<evidence type="ECO:0000256" key="1">
    <source>
        <dbReference type="ARBA" id="ARBA00006723"/>
    </source>
</evidence>
<name>A0A5J6MKM6_9PROT</name>
<dbReference type="InterPro" id="IPR014347">
    <property type="entry name" value="Tautomerase/MIF_sf"/>
</dbReference>
<dbReference type="InterPro" id="IPR018191">
    <property type="entry name" value="4-OT"/>
</dbReference>
<feature type="active site" description="Proton acceptor; via imino nitrogen" evidence="3">
    <location>
        <position position="2"/>
    </location>
</feature>
<protein>
    <recommendedName>
        <fullName evidence="4">Tautomerase</fullName>
        <ecNumber evidence="4">5.3.2.-</ecNumber>
    </recommendedName>
</protein>
<dbReference type="AlphaFoldDB" id="A0A5J6MKM6"/>
<dbReference type="EC" id="5.3.2.-" evidence="4"/>
<dbReference type="CDD" id="cd00491">
    <property type="entry name" value="4Oxalocrotonate_Tautomerase"/>
    <property type="match status" value="1"/>
</dbReference>
<dbReference type="EMBL" id="CP042906">
    <property type="protein sequence ID" value="QEX17751.1"/>
    <property type="molecule type" value="Genomic_DNA"/>
</dbReference>
<comment type="similarity">
    <text evidence="1 4">Belongs to the 4-oxalocrotonate tautomerase family.</text>
</comment>
<evidence type="ECO:0000259" key="5">
    <source>
        <dbReference type="Pfam" id="PF01361"/>
    </source>
</evidence>
<evidence type="ECO:0000313" key="6">
    <source>
        <dbReference type="EMBL" id="QEX17751.1"/>
    </source>
</evidence>
<dbReference type="PANTHER" id="PTHR35530:SF1">
    <property type="entry name" value="2-HYDROXYMUCONATE TAUTOMERASE"/>
    <property type="match status" value="1"/>
</dbReference>
<evidence type="ECO:0000256" key="2">
    <source>
        <dbReference type="ARBA" id="ARBA00023235"/>
    </source>
</evidence>
<keyword evidence="2 4" id="KW-0413">Isomerase</keyword>
<dbReference type="SUPFAM" id="SSF55331">
    <property type="entry name" value="Tautomerase/MIF"/>
    <property type="match status" value="1"/>
</dbReference>
<gene>
    <name evidence="6" type="ORF">FRZ44_30540</name>
</gene>
<feature type="domain" description="4-oxalocrotonate tautomerase-like" evidence="5">
    <location>
        <begin position="2"/>
        <end position="60"/>
    </location>
</feature>
<dbReference type="InterPro" id="IPR004370">
    <property type="entry name" value="4-OT-like_dom"/>
</dbReference>
<organism evidence="6 7">
    <name type="scientific">Hypericibacter terrae</name>
    <dbReference type="NCBI Taxonomy" id="2602015"/>
    <lineage>
        <taxon>Bacteria</taxon>
        <taxon>Pseudomonadati</taxon>
        <taxon>Pseudomonadota</taxon>
        <taxon>Alphaproteobacteria</taxon>
        <taxon>Rhodospirillales</taxon>
        <taxon>Dongiaceae</taxon>
        <taxon>Hypericibacter</taxon>
    </lineage>
</organism>